<dbReference type="EMBL" id="SLUK01000001">
    <property type="protein sequence ID" value="TCL45235.1"/>
    <property type="molecule type" value="Genomic_DNA"/>
</dbReference>
<evidence type="ECO:0000313" key="3">
    <source>
        <dbReference type="Proteomes" id="UP000294682"/>
    </source>
</evidence>
<comment type="caution">
    <text evidence="2">The sequence shown here is derived from an EMBL/GenBank/DDBJ whole genome shotgun (WGS) entry which is preliminary data.</text>
</comment>
<name>A0A9X8UM68_9FIRM</name>
<dbReference type="RefSeq" id="WP_132083569.1">
    <property type="nucleotide sequence ID" value="NZ_SLUK01000001.1"/>
</dbReference>
<sequence>MITKQNTKIFIDTNIFLGLYNSNDSGNVKAFMRTLFKNKQILITTEQSVNEYLRNRTRIISDFKNTFFDPTATTHTSSFVSSFSEYKDYLRCVKELKSCRKKVIGKIDTVLSDTKQDYIYESFVKLWKSNNTIPTADEYIDLATKRKTLGNPPGGDKYSSGDEVIWETLINTLKCNLIIVSKDRTYTQNKEFLQYDYRTKTGSELVICDTVYLAFSMIDIEMDQRAMEAEDNIRWVDIIIQALEQLGGRATLAEIYEECKDLIALFHPDKFSNATIDSTIRRTIYQHSSDVTAYLGKDDVFHRVSSGVWELRINS</sequence>
<evidence type="ECO:0000259" key="1">
    <source>
        <dbReference type="Pfam" id="PF16289"/>
    </source>
</evidence>
<feature type="domain" description="DUF4935" evidence="1">
    <location>
        <begin position="9"/>
        <end position="186"/>
    </location>
</feature>
<gene>
    <name evidence="2" type="ORF">EDD78_101217</name>
</gene>
<dbReference type="Pfam" id="PF16289">
    <property type="entry name" value="PIN_12"/>
    <property type="match status" value="1"/>
</dbReference>
<dbReference type="InterPro" id="IPR032557">
    <property type="entry name" value="DUF4935"/>
</dbReference>
<dbReference type="Proteomes" id="UP000294682">
    <property type="component" value="Unassembled WGS sequence"/>
</dbReference>
<organism evidence="2 3">
    <name type="scientific">Harryflintia acetispora</name>
    <dbReference type="NCBI Taxonomy" id="1849041"/>
    <lineage>
        <taxon>Bacteria</taxon>
        <taxon>Bacillati</taxon>
        <taxon>Bacillota</taxon>
        <taxon>Clostridia</taxon>
        <taxon>Eubacteriales</taxon>
        <taxon>Oscillospiraceae</taxon>
        <taxon>Harryflintia</taxon>
    </lineage>
</organism>
<dbReference type="AlphaFoldDB" id="A0A9X8UM68"/>
<accession>A0A9X8UM68</accession>
<reference evidence="2 3" key="1">
    <citation type="submission" date="2019-03" db="EMBL/GenBank/DDBJ databases">
        <title>Genomic Encyclopedia of Type Strains, Phase IV (KMG-IV): sequencing the most valuable type-strain genomes for metagenomic binning, comparative biology and taxonomic classification.</title>
        <authorList>
            <person name="Goeker M."/>
        </authorList>
    </citation>
    <scope>NUCLEOTIDE SEQUENCE [LARGE SCALE GENOMIC DNA]</scope>
    <source>
        <strain evidence="2 3">DSM 100433</strain>
    </source>
</reference>
<proteinExistence type="predicted"/>
<keyword evidence="3" id="KW-1185">Reference proteome</keyword>
<protein>
    <recommendedName>
        <fullName evidence="1">DUF4935 domain-containing protein</fullName>
    </recommendedName>
</protein>
<evidence type="ECO:0000313" key="2">
    <source>
        <dbReference type="EMBL" id="TCL45235.1"/>
    </source>
</evidence>